<dbReference type="AlphaFoldDB" id="S2WW81"/>
<evidence type="ECO:0000259" key="11">
    <source>
        <dbReference type="Pfam" id="PF16403"/>
    </source>
</evidence>
<evidence type="ECO:0000256" key="2">
    <source>
        <dbReference type="ARBA" id="ARBA00022512"/>
    </source>
</evidence>
<dbReference type="InterPro" id="IPR013378">
    <property type="entry name" value="InlB-like_B-rpt"/>
</dbReference>
<dbReference type="InterPro" id="IPR042229">
    <property type="entry name" value="Listeria/Bacterioides_rpt_sf"/>
</dbReference>
<feature type="chain" id="PRO_5004502397" description="LPXTG-domain-containing protein cell wall anchor domain" evidence="8">
    <location>
        <begin position="28"/>
        <end position="705"/>
    </location>
</feature>
<keyword evidence="13" id="KW-1185">Reference proteome</keyword>
<evidence type="ECO:0000256" key="1">
    <source>
        <dbReference type="ARBA" id="ARBA00004196"/>
    </source>
</evidence>
<dbReference type="Gene3D" id="2.60.40.4270">
    <property type="entry name" value="Listeria-Bacteroides repeat domain"/>
    <property type="match status" value="1"/>
</dbReference>
<feature type="domain" description="Pesticidal crystal protein Cry22Aa Ig-like" evidence="11">
    <location>
        <begin position="373"/>
        <end position="412"/>
    </location>
</feature>
<evidence type="ECO:0000256" key="7">
    <source>
        <dbReference type="SAM" id="Phobius"/>
    </source>
</evidence>
<sequence>MKSGRFTKLLGLLIALAVVLTTGQAQLANASKVPGNFEVAKDNNFQSAKFEAYNPDNPSEVKEIEIGKSYWKSVPANWKVRGKIVMKPTNLAVNNAGSGIDLTDFKMEVTGQNKDAYVTYTLEDYDPPTPADANIANPHAGGYDNASIRFNTSAFKIAQFYLEGGTWTETSGWFTAHGNRYETFIAPGETVAKPSDPTREGYTFLGWSGTSNLELGNPQKYTKDSPYKFDQKEQSIVDGRANPKTVAYSGQIKVELRAMWAKNPVVEGQDKVITVGDNFKPKDLVKSAVDFEGTDLKDKVTFEGKYDPDKVGVYPVTLKVTDSLGAQSKPVTANLVVNPVLKLTGEVPNIPFGDKNFNFKSLIDTPGSKLGGQTVQIDSSNVNFNEPGNYEVTYTVNDAYGKPMTQTATVTVGKPVPDLKVNEKTINEGDPFKLTDLFEKADPEDKVYVDPTSEYDPHVAGEYDIKYVVINKYGVSEEKTAKLIVKKQWTPIEAAPALKVKDIEINEGGEFNVKDFVESPEEGVNYYLDPDAKFNTAVAGEYPVSVIAEKDGKKTTKTAKLIVKKELTPLTPAPTLELKDLEITAGESFDLSDMIGAHDGGTVTVNPDSKFDANKPGTYEIKFTVIGENGAKTTKTAKLVVKPAPATPAPQCEDPASASDPKAKKKAKKSSKPGLPTTGAQGAAAGIAAIAAIAGGFALLRRKKN</sequence>
<evidence type="ECO:0000256" key="6">
    <source>
        <dbReference type="SAM" id="MobiDB-lite"/>
    </source>
</evidence>
<protein>
    <recommendedName>
        <fullName evidence="14">LPXTG-domain-containing protein cell wall anchor domain</fullName>
    </recommendedName>
</protein>
<evidence type="ECO:0000313" key="12">
    <source>
        <dbReference type="EMBL" id="EPD31994.1"/>
    </source>
</evidence>
<dbReference type="Pfam" id="PF07523">
    <property type="entry name" value="Big_3"/>
    <property type="match status" value="1"/>
</dbReference>
<dbReference type="RefSeq" id="WP_016456376.1">
    <property type="nucleotide sequence ID" value="NZ_KE150269.1"/>
</dbReference>
<dbReference type="Proteomes" id="UP000014417">
    <property type="component" value="Unassembled WGS sequence"/>
</dbReference>
<feature type="domain" description="Gram-positive cocci surface proteins LPxTG" evidence="9">
    <location>
        <begin position="668"/>
        <end position="704"/>
    </location>
</feature>
<evidence type="ECO:0000259" key="9">
    <source>
        <dbReference type="Pfam" id="PF00746"/>
    </source>
</evidence>
<feature type="domain" description="Ig-like" evidence="10">
    <location>
        <begin position="268"/>
        <end position="320"/>
    </location>
</feature>
<evidence type="ECO:0000256" key="3">
    <source>
        <dbReference type="ARBA" id="ARBA00022525"/>
    </source>
</evidence>
<feature type="domain" description="Pesticidal crystal protein Cry22Aa Ig-like" evidence="11">
    <location>
        <begin position="580"/>
        <end position="636"/>
    </location>
</feature>
<feature type="region of interest" description="Disordered" evidence="6">
    <location>
        <begin position="645"/>
        <end position="680"/>
    </location>
</feature>
<keyword evidence="7" id="KW-0472">Membrane</keyword>
<evidence type="ECO:0000256" key="5">
    <source>
        <dbReference type="ARBA" id="ARBA00023088"/>
    </source>
</evidence>
<dbReference type="InterPro" id="IPR032179">
    <property type="entry name" value="Cry22Aa_Ig-like"/>
</dbReference>
<dbReference type="Pfam" id="PF00746">
    <property type="entry name" value="Gram_pos_anchor"/>
    <property type="match status" value="1"/>
</dbReference>
<feature type="transmembrane region" description="Helical" evidence="7">
    <location>
        <begin position="679"/>
        <end position="700"/>
    </location>
</feature>
<dbReference type="STRING" id="883161.HMPREF9306_01554"/>
<gene>
    <name evidence="12" type="ORF">HMPREF9306_01554</name>
</gene>
<dbReference type="OrthoDB" id="3266750at2"/>
<proteinExistence type="predicted"/>
<dbReference type="CDD" id="cd00146">
    <property type="entry name" value="PKD"/>
    <property type="match status" value="1"/>
</dbReference>
<dbReference type="HOGENOM" id="CLU_391217_0_0_11"/>
<keyword evidence="3" id="KW-0964">Secreted</keyword>
<keyword evidence="4 8" id="KW-0732">Signal</keyword>
<dbReference type="InterPro" id="IPR022038">
    <property type="entry name" value="Ig-like_bact"/>
</dbReference>
<dbReference type="Pfam" id="PF16403">
    <property type="entry name" value="Bact_surface_Ig-like"/>
    <property type="match status" value="2"/>
</dbReference>
<evidence type="ECO:0000256" key="4">
    <source>
        <dbReference type="ARBA" id="ARBA00022729"/>
    </source>
</evidence>
<keyword evidence="5" id="KW-0572">Peptidoglycan-anchor</keyword>
<evidence type="ECO:0008006" key="14">
    <source>
        <dbReference type="Google" id="ProtNLM"/>
    </source>
</evidence>
<dbReference type="InterPro" id="IPR013783">
    <property type="entry name" value="Ig-like_fold"/>
</dbReference>
<comment type="subcellular location">
    <subcellularLocation>
        <location evidence="1">Cell envelope</location>
    </subcellularLocation>
</comment>
<dbReference type="GO" id="GO:0005975">
    <property type="term" value="P:carbohydrate metabolic process"/>
    <property type="evidence" value="ECO:0007669"/>
    <property type="project" value="UniProtKB-ARBA"/>
</dbReference>
<dbReference type="EMBL" id="AGZR01000009">
    <property type="protein sequence ID" value="EPD31994.1"/>
    <property type="molecule type" value="Genomic_DNA"/>
</dbReference>
<keyword evidence="2" id="KW-0134">Cell wall</keyword>
<evidence type="ECO:0000259" key="10">
    <source>
        <dbReference type="Pfam" id="PF07523"/>
    </source>
</evidence>
<dbReference type="PATRIC" id="fig|883161.3.peg.1543"/>
<comment type="caution">
    <text evidence="12">The sequence shown here is derived from an EMBL/GenBank/DDBJ whole genome shotgun (WGS) entry which is preliminary data.</text>
</comment>
<dbReference type="Gene3D" id="2.60.40.10">
    <property type="entry name" value="Immunoglobulins"/>
    <property type="match status" value="3"/>
</dbReference>
<keyword evidence="7" id="KW-1133">Transmembrane helix</keyword>
<feature type="signal peptide" evidence="8">
    <location>
        <begin position="1"/>
        <end position="27"/>
    </location>
</feature>
<dbReference type="NCBIfam" id="TIGR01167">
    <property type="entry name" value="LPXTG_anchor"/>
    <property type="match status" value="1"/>
</dbReference>
<keyword evidence="7" id="KW-0812">Transmembrane</keyword>
<dbReference type="InterPro" id="IPR019931">
    <property type="entry name" value="LPXTG_anchor"/>
</dbReference>
<evidence type="ECO:0000313" key="13">
    <source>
        <dbReference type="Proteomes" id="UP000014417"/>
    </source>
</evidence>
<accession>S2WW81</accession>
<name>S2WW81_9ACTN</name>
<reference evidence="12 13" key="1">
    <citation type="submission" date="2013-04" db="EMBL/GenBank/DDBJ databases">
        <title>The Genome Sequence of Propionimicrobium lymphophilum ACS-093-V-SCH5.</title>
        <authorList>
            <consortium name="The Broad Institute Genomics Platform"/>
            <person name="Earl A."/>
            <person name="Ward D."/>
            <person name="Feldgarden M."/>
            <person name="Gevers D."/>
            <person name="Saerens B."/>
            <person name="Vaneechoutte M."/>
            <person name="Walker B."/>
            <person name="Young S."/>
            <person name="Zeng Q."/>
            <person name="Gargeya S."/>
            <person name="Fitzgerald M."/>
            <person name="Haas B."/>
            <person name="Abouelleil A."/>
            <person name="Allen A.W."/>
            <person name="Alvarado L."/>
            <person name="Arachchi H.M."/>
            <person name="Berlin A.M."/>
            <person name="Chapman S.B."/>
            <person name="Gainer-Dewar J."/>
            <person name="Goldberg J."/>
            <person name="Griggs A."/>
            <person name="Gujja S."/>
            <person name="Hansen M."/>
            <person name="Howarth C."/>
            <person name="Imamovic A."/>
            <person name="Ireland A."/>
            <person name="Larimer J."/>
            <person name="McCowan C."/>
            <person name="Murphy C."/>
            <person name="Pearson M."/>
            <person name="Poon T.W."/>
            <person name="Priest M."/>
            <person name="Roberts A."/>
            <person name="Saif S."/>
            <person name="Shea T."/>
            <person name="Sisk P."/>
            <person name="Sykes S."/>
            <person name="Wortman J."/>
            <person name="Nusbaum C."/>
            <person name="Birren B."/>
        </authorList>
    </citation>
    <scope>NUCLEOTIDE SEQUENCE [LARGE SCALE GENOMIC DNA]</scope>
    <source>
        <strain evidence="12 13">ACS-093-V-SCH5</strain>
    </source>
</reference>
<dbReference type="GO" id="GO:0030313">
    <property type="term" value="C:cell envelope"/>
    <property type="evidence" value="ECO:0007669"/>
    <property type="project" value="UniProtKB-SubCell"/>
</dbReference>
<organism evidence="12 13">
    <name type="scientific">Propionimicrobium lymphophilum ACS-093-V-SCH5</name>
    <dbReference type="NCBI Taxonomy" id="883161"/>
    <lineage>
        <taxon>Bacteria</taxon>
        <taxon>Bacillati</taxon>
        <taxon>Actinomycetota</taxon>
        <taxon>Actinomycetes</taxon>
        <taxon>Propionibacteriales</taxon>
        <taxon>Propionibacteriaceae</taxon>
        <taxon>Propionimicrobium</taxon>
    </lineage>
</organism>
<evidence type="ECO:0000256" key="8">
    <source>
        <dbReference type="SAM" id="SignalP"/>
    </source>
</evidence>
<dbReference type="Pfam" id="PF09479">
    <property type="entry name" value="Flg_new"/>
    <property type="match status" value="1"/>
</dbReference>